<organism evidence="1 2">
    <name type="scientific">Reticulibacter mediterranei</name>
    <dbReference type="NCBI Taxonomy" id="2778369"/>
    <lineage>
        <taxon>Bacteria</taxon>
        <taxon>Bacillati</taxon>
        <taxon>Chloroflexota</taxon>
        <taxon>Ktedonobacteria</taxon>
        <taxon>Ktedonobacterales</taxon>
        <taxon>Reticulibacteraceae</taxon>
        <taxon>Reticulibacter</taxon>
    </lineage>
</organism>
<gene>
    <name evidence="1" type="ORF">KSF_044970</name>
</gene>
<accession>A0A8J3N0Q0</accession>
<protein>
    <submittedName>
        <fullName evidence="1">Uncharacterized protein</fullName>
    </submittedName>
</protein>
<dbReference type="Proteomes" id="UP000597444">
    <property type="component" value="Unassembled WGS sequence"/>
</dbReference>
<comment type="caution">
    <text evidence="1">The sequence shown here is derived from an EMBL/GenBank/DDBJ whole genome shotgun (WGS) entry which is preliminary data.</text>
</comment>
<sequence length="56" mass="6489">MIVIDPVLEAFLRDLMDHVIGKIVIVMLIRDEDMFVHRIHFQQTMKNDANDGPIIA</sequence>
<name>A0A8J3N0Q0_9CHLR</name>
<dbReference type="EMBL" id="BNJK01000001">
    <property type="protein sequence ID" value="GHO94449.1"/>
    <property type="molecule type" value="Genomic_DNA"/>
</dbReference>
<dbReference type="AlphaFoldDB" id="A0A8J3N0Q0"/>
<evidence type="ECO:0000313" key="2">
    <source>
        <dbReference type="Proteomes" id="UP000597444"/>
    </source>
</evidence>
<keyword evidence="2" id="KW-1185">Reference proteome</keyword>
<proteinExistence type="predicted"/>
<reference evidence="1" key="1">
    <citation type="submission" date="2020-10" db="EMBL/GenBank/DDBJ databases">
        <title>Taxonomic study of unclassified bacteria belonging to the class Ktedonobacteria.</title>
        <authorList>
            <person name="Yabe S."/>
            <person name="Wang C.M."/>
            <person name="Zheng Y."/>
            <person name="Sakai Y."/>
            <person name="Cavaletti L."/>
            <person name="Monciardini P."/>
            <person name="Donadio S."/>
        </authorList>
    </citation>
    <scope>NUCLEOTIDE SEQUENCE</scope>
    <source>
        <strain evidence="1">ID150040</strain>
    </source>
</reference>
<evidence type="ECO:0000313" key="1">
    <source>
        <dbReference type="EMBL" id="GHO94449.1"/>
    </source>
</evidence>